<organism evidence="1 2">
    <name type="scientific">Amycolatopsis alkalitolerans</name>
    <dbReference type="NCBI Taxonomy" id="2547244"/>
    <lineage>
        <taxon>Bacteria</taxon>
        <taxon>Bacillati</taxon>
        <taxon>Actinomycetota</taxon>
        <taxon>Actinomycetes</taxon>
        <taxon>Pseudonocardiales</taxon>
        <taxon>Pseudonocardiaceae</taxon>
        <taxon>Amycolatopsis</taxon>
    </lineage>
</organism>
<dbReference type="EMBL" id="VDFW01000004">
    <property type="protein sequence ID" value="TNC28031.1"/>
    <property type="molecule type" value="Genomic_DNA"/>
</dbReference>
<name>A0A5C4M7K4_9PSEU</name>
<sequence>MSEFASELHRGILEAQQAAQGALDTGHPYEAYLYRARLADLLEMAGRHGVDTSALVDAGVREELAEDEAALRE</sequence>
<gene>
    <name evidence="1" type="ORF">FG385_06250</name>
</gene>
<protein>
    <submittedName>
        <fullName evidence="1">Uncharacterized protein</fullName>
    </submittedName>
</protein>
<dbReference type="AlphaFoldDB" id="A0A5C4M7K4"/>
<keyword evidence="2" id="KW-1185">Reference proteome</keyword>
<comment type="caution">
    <text evidence="1">The sequence shown here is derived from an EMBL/GenBank/DDBJ whole genome shotgun (WGS) entry which is preliminary data.</text>
</comment>
<dbReference type="RefSeq" id="WP_139095649.1">
    <property type="nucleotide sequence ID" value="NZ_VDFW01000004.1"/>
</dbReference>
<accession>A0A5C4M7K4</accession>
<reference evidence="1 2" key="1">
    <citation type="submission" date="2019-06" db="EMBL/GenBank/DDBJ databases">
        <title>Amycolatopsis alkalitolerans sp. nov., isolated from Gastrodia elata Blume.</title>
        <authorList>
            <person name="Narsing Rao M.P."/>
            <person name="Li W.J."/>
        </authorList>
    </citation>
    <scope>NUCLEOTIDE SEQUENCE [LARGE SCALE GENOMIC DNA]</scope>
    <source>
        <strain evidence="1 2">SYSUP0005</strain>
    </source>
</reference>
<evidence type="ECO:0000313" key="1">
    <source>
        <dbReference type="EMBL" id="TNC28031.1"/>
    </source>
</evidence>
<evidence type="ECO:0000313" key="2">
    <source>
        <dbReference type="Proteomes" id="UP000305546"/>
    </source>
</evidence>
<proteinExistence type="predicted"/>
<dbReference type="Proteomes" id="UP000305546">
    <property type="component" value="Unassembled WGS sequence"/>
</dbReference>